<gene>
    <name evidence="12" type="ORF">KUTeg_013076</name>
</gene>
<feature type="domain" description="Inositol 1,3,4-trisphosphate 5/6-kinase ATP-grasp" evidence="11">
    <location>
        <begin position="22"/>
        <end position="184"/>
    </location>
</feature>
<evidence type="ECO:0000256" key="8">
    <source>
        <dbReference type="ARBA" id="ARBA00022840"/>
    </source>
</evidence>
<keyword evidence="4" id="KW-0808">Transferase</keyword>
<feature type="compositionally biased region" description="Polar residues" evidence="10">
    <location>
        <begin position="260"/>
        <end position="270"/>
    </location>
</feature>
<feature type="region of interest" description="Disordered" evidence="10">
    <location>
        <begin position="260"/>
        <end position="281"/>
    </location>
</feature>
<evidence type="ECO:0000256" key="9">
    <source>
        <dbReference type="ARBA" id="ARBA00022842"/>
    </source>
</evidence>
<name>A0ABQ9EX59_TEGGR</name>
<dbReference type="InterPro" id="IPR008656">
    <property type="entry name" value="Inositol_tetrakis-P_1-kinase"/>
</dbReference>
<evidence type="ECO:0000256" key="4">
    <source>
        <dbReference type="ARBA" id="ARBA00022679"/>
    </source>
</evidence>
<evidence type="ECO:0000256" key="1">
    <source>
        <dbReference type="ARBA" id="ARBA00001946"/>
    </source>
</evidence>
<keyword evidence="6" id="KW-0547">Nucleotide-binding</keyword>
<organism evidence="12 13">
    <name type="scientific">Tegillarca granosa</name>
    <name type="common">Malaysian cockle</name>
    <name type="synonym">Anadara granosa</name>
    <dbReference type="NCBI Taxonomy" id="220873"/>
    <lineage>
        <taxon>Eukaryota</taxon>
        <taxon>Metazoa</taxon>
        <taxon>Spiralia</taxon>
        <taxon>Lophotrochozoa</taxon>
        <taxon>Mollusca</taxon>
        <taxon>Bivalvia</taxon>
        <taxon>Autobranchia</taxon>
        <taxon>Pteriomorphia</taxon>
        <taxon>Arcoida</taxon>
        <taxon>Arcoidea</taxon>
        <taxon>Arcidae</taxon>
        <taxon>Tegillarca</taxon>
    </lineage>
</organism>
<evidence type="ECO:0000256" key="3">
    <source>
        <dbReference type="ARBA" id="ARBA00012017"/>
    </source>
</evidence>
<keyword evidence="7" id="KW-0418">Kinase</keyword>
<dbReference type="Proteomes" id="UP001217089">
    <property type="component" value="Unassembled WGS sequence"/>
</dbReference>
<comment type="cofactor">
    <cofactor evidence="1">
        <name>Mg(2+)</name>
        <dbReference type="ChEBI" id="CHEBI:18420"/>
    </cofactor>
</comment>
<evidence type="ECO:0000313" key="13">
    <source>
        <dbReference type="Proteomes" id="UP001217089"/>
    </source>
</evidence>
<protein>
    <recommendedName>
        <fullName evidence="3">inositol-1,3,4-trisphosphate 5/6-kinase</fullName>
        <ecNumber evidence="3">2.7.1.159</ecNumber>
    </recommendedName>
</protein>
<evidence type="ECO:0000256" key="10">
    <source>
        <dbReference type="SAM" id="MobiDB-lite"/>
    </source>
</evidence>
<dbReference type="EC" id="2.7.1.159" evidence="3"/>
<evidence type="ECO:0000256" key="2">
    <source>
        <dbReference type="ARBA" id="ARBA00009601"/>
    </source>
</evidence>
<keyword evidence="5" id="KW-0479">Metal-binding</keyword>
<evidence type="ECO:0000313" key="12">
    <source>
        <dbReference type="EMBL" id="KAJ8308202.1"/>
    </source>
</evidence>
<accession>A0ABQ9EX59</accession>
<keyword evidence="8" id="KW-0067">ATP-binding</keyword>
<evidence type="ECO:0000256" key="7">
    <source>
        <dbReference type="ARBA" id="ARBA00022777"/>
    </source>
</evidence>
<comment type="caution">
    <text evidence="12">The sequence shown here is derived from an EMBL/GenBank/DDBJ whole genome shotgun (WGS) entry which is preliminary data.</text>
</comment>
<dbReference type="Gene3D" id="3.30.470.20">
    <property type="entry name" value="ATP-grasp fold, B domain"/>
    <property type="match status" value="1"/>
</dbReference>
<sequence>MWSLVMHQKCSVNGNYSLGIAVCKPIVAHGTNLSHEMSILFCEKNLVDVQPPCVAQTFINHNALLYKVYVIGDKQMIVERPSLKNFYAGDQETINFNSSDVSKPNCTNFLTELDSEDRGRVPIKPDVKLLEKLAQLIREECKMELFGFDVIIDCDTKKYAVIDVNAFPGYEGVDNFIELLRDHIKLKIEEKEKSKSANKDESNRNVLKHGRKFCENGDNKQRKRLKYSEKEFAAGGSYHYEKCVNAAKCNSNLRDDATTTCCQGDSSDSVISDAESQDTEDLLQWQQSVNGCGERSAK</sequence>
<keyword evidence="13" id="KW-1185">Reference proteome</keyword>
<dbReference type="InterPro" id="IPR040464">
    <property type="entry name" value="InsP(3)kin_ATP-grasp"/>
</dbReference>
<evidence type="ECO:0000256" key="5">
    <source>
        <dbReference type="ARBA" id="ARBA00022723"/>
    </source>
</evidence>
<dbReference type="EMBL" id="JARBDR010000657">
    <property type="protein sequence ID" value="KAJ8308202.1"/>
    <property type="molecule type" value="Genomic_DNA"/>
</dbReference>
<proteinExistence type="inferred from homology"/>
<dbReference type="Pfam" id="PF05770">
    <property type="entry name" value="Ins134_P3_kin"/>
    <property type="match status" value="1"/>
</dbReference>
<reference evidence="12 13" key="1">
    <citation type="submission" date="2022-12" db="EMBL/GenBank/DDBJ databases">
        <title>Chromosome-level genome of Tegillarca granosa.</title>
        <authorList>
            <person name="Kim J."/>
        </authorList>
    </citation>
    <scope>NUCLEOTIDE SEQUENCE [LARGE SCALE GENOMIC DNA]</scope>
    <source>
        <strain evidence="12">Teg-2019</strain>
        <tissue evidence="12">Adductor muscle</tissue>
    </source>
</reference>
<comment type="similarity">
    <text evidence="2">Belongs to the ITPK1 family.</text>
</comment>
<keyword evidence="9" id="KW-0460">Magnesium</keyword>
<evidence type="ECO:0000256" key="6">
    <source>
        <dbReference type="ARBA" id="ARBA00022741"/>
    </source>
</evidence>
<evidence type="ECO:0000259" key="11">
    <source>
        <dbReference type="Pfam" id="PF05770"/>
    </source>
</evidence>
<dbReference type="PANTHER" id="PTHR14217">
    <property type="entry name" value="INOSITOL-TETRAKISPHOSPHATE 1-KINASE"/>
    <property type="match status" value="1"/>
</dbReference>
<dbReference type="PANTHER" id="PTHR14217:SF1">
    <property type="entry name" value="INOSITOL-TETRAKISPHOSPHATE 1-KINASE"/>
    <property type="match status" value="1"/>
</dbReference>